<feature type="domain" description="RAVE complex protein Rav1 C-terminal" evidence="2">
    <location>
        <begin position="680"/>
        <end position="1315"/>
    </location>
</feature>
<feature type="compositionally biased region" description="Basic and acidic residues" evidence="1">
    <location>
        <begin position="1371"/>
        <end position="1384"/>
    </location>
</feature>
<evidence type="ECO:0000256" key="1">
    <source>
        <dbReference type="SAM" id="MobiDB-lite"/>
    </source>
</evidence>
<name>A0A165E058_9APHY</name>
<sequence length="1423" mass="157247">MLELLQAFTGYPTTGLQFLVLQSETLLLYPYSDCIIILNARTLTFLRALAFREAFPGTRHSNDSIRCLAIDPGMKLVVASMGSRIATWTLSNTGSSQPQNSWRLHATLLVSEDQEVTALDCKSGLLAVSTRASLSVYTLILENDLPTWSCKWTYSAKCPICVRFSPSLMYIAAISLHDNTVRLHSTTSGRLTQAIPHPRPVTDIHWRQPTPTHSHAHGHSDDPILYTTTADGTLRIFLPVLDEPQRVQLHAALDAASAVPFSSSLDADVAITTSAVFPLERGAVLSALKGASGETAKEDGRSRRVREIAEEGWDLFLRVLADGSLVVQAVANIDRRPPTLLRHFTLLQSAPGLLPSPPPSHLYVLSLQPYSAPVSEASSKSTAVSTPTNSSSTTPNELILIASPPLASYSLAPIPFFDARADGLTPISRAADQEREVDVDVGGASFSTSMRRREVLRFVRTPEGEGVAAVWADGGGETCRVTHHGRRLEPRGKWIPESEDSKGKVERVAVLDEGRCFVTYSCLSESDTRRGVLTLHTSPPAMLTVPPLTSLFCLPLQSTPLAIPSSSAVTPPLALVGITAAQTILVVSVAYAPEPRLSLFSESSLPISSSARLISPVDPMAWSGTFAGAASNEPHDVLLSVSEEGELAFWVPEAAMGRCANGKTNGTNGRVNGSGATTPSHWHCTGRVRTGRKGMSKAACSSAKKSVLVVPGPEGEELTIWDSKISEFSSGLEYREVLSSSDPINDLDWTATPDSQSILAIGFAHRVELLCQQRMTYFDETPAWGRCWTVDVGRLFPHPISDSIWLTRGSLLVGSGHILCLFGQPKSPPSETQRPESLFEHVARENGPLFEYHPQMILQCLLWEKIELVKKIIINLAKNLENGRDVVHWKGVPLDEFFRKDEVVKAIHVPRRSRYNVLFSVPEVKDENDEDQFSRSLVEKVMENLGEQPLPNLTPNEQASLLVLIQATLEIEEQRRALDANGLRYLISMRVFYITRHRMSTPGTPASIRSGTVSKRILPRERLRYRDIIWAFHSESQELLLSTSMSACGGKMTWSDARALGVFLWMRSAESMKSHMEVLARNQYMAGDNRDPTACSLFYFALGKSKLVHGLWRQAAWHKEQAQMLKFLSNDFTQPRWRTAALKNAFALLSKRRFEYAAAFFLLGNSLKDAVNVCIRNLSDFQLAVALARVIEQGNHGPVLKEILENTVVPLAFQDGNRWLASWAFWLLHRRDLAVRILVTPLEDIAAVLEVQIPEIGEPHYDDPSLALLFSQLKSRTLQTAKGTSEISGRTEFNFVLQIARVFCRMGCHVLALDLVRTWSFERPSTITHDGPLARPPSPVSTRFALEPALRRRSSIFIDMDPVSAPPTRKPSPERKAVPPLKPLEEELREEPDLIARKAGLGSLMKSAKQDVQVPEFDMNAFF</sequence>
<dbReference type="InParanoid" id="A0A165E058"/>
<dbReference type="STRING" id="1314785.A0A165E058"/>
<dbReference type="Proteomes" id="UP000076871">
    <property type="component" value="Unassembled WGS sequence"/>
</dbReference>
<dbReference type="OrthoDB" id="342131at2759"/>
<feature type="region of interest" description="Disordered" evidence="1">
    <location>
        <begin position="1361"/>
        <end position="1384"/>
    </location>
</feature>
<dbReference type="PANTHER" id="PTHR13950">
    <property type="entry name" value="RABCONNECTIN-RELATED"/>
    <property type="match status" value="1"/>
</dbReference>
<keyword evidence="4" id="KW-1185">Reference proteome</keyword>
<organism evidence="3 4">
    <name type="scientific">Laetiporus sulphureus 93-53</name>
    <dbReference type="NCBI Taxonomy" id="1314785"/>
    <lineage>
        <taxon>Eukaryota</taxon>
        <taxon>Fungi</taxon>
        <taxon>Dikarya</taxon>
        <taxon>Basidiomycota</taxon>
        <taxon>Agaricomycotina</taxon>
        <taxon>Agaricomycetes</taxon>
        <taxon>Polyporales</taxon>
        <taxon>Laetiporus</taxon>
    </lineage>
</organism>
<protein>
    <recommendedName>
        <fullName evidence="2">RAVE complex protein Rav1 C-terminal domain-containing protein</fullName>
    </recommendedName>
</protein>
<reference evidence="3 4" key="1">
    <citation type="journal article" date="2016" name="Mol. Biol. Evol.">
        <title>Comparative Genomics of Early-Diverging Mushroom-Forming Fungi Provides Insights into the Origins of Lignocellulose Decay Capabilities.</title>
        <authorList>
            <person name="Nagy L.G."/>
            <person name="Riley R."/>
            <person name="Tritt A."/>
            <person name="Adam C."/>
            <person name="Daum C."/>
            <person name="Floudas D."/>
            <person name="Sun H."/>
            <person name="Yadav J.S."/>
            <person name="Pangilinan J."/>
            <person name="Larsson K.H."/>
            <person name="Matsuura K."/>
            <person name="Barry K."/>
            <person name="Labutti K."/>
            <person name="Kuo R."/>
            <person name="Ohm R.A."/>
            <person name="Bhattacharya S.S."/>
            <person name="Shirouzu T."/>
            <person name="Yoshinaga Y."/>
            <person name="Martin F.M."/>
            <person name="Grigoriev I.V."/>
            <person name="Hibbett D.S."/>
        </authorList>
    </citation>
    <scope>NUCLEOTIDE SEQUENCE [LARGE SCALE GENOMIC DNA]</scope>
    <source>
        <strain evidence="3 4">93-53</strain>
    </source>
</reference>
<dbReference type="FunCoup" id="A0A165E058">
    <property type="interactions" value="101"/>
</dbReference>
<dbReference type="InterPro" id="IPR036322">
    <property type="entry name" value="WD40_repeat_dom_sf"/>
</dbReference>
<dbReference type="InterPro" id="IPR015943">
    <property type="entry name" value="WD40/YVTN_repeat-like_dom_sf"/>
</dbReference>
<dbReference type="SUPFAM" id="SSF50978">
    <property type="entry name" value="WD40 repeat-like"/>
    <property type="match status" value="1"/>
</dbReference>
<proteinExistence type="predicted"/>
<dbReference type="RefSeq" id="XP_040763731.1">
    <property type="nucleotide sequence ID" value="XM_040909057.1"/>
</dbReference>
<evidence type="ECO:0000313" key="3">
    <source>
        <dbReference type="EMBL" id="KZT05991.1"/>
    </source>
</evidence>
<dbReference type="EMBL" id="KV427627">
    <property type="protein sequence ID" value="KZT05991.1"/>
    <property type="molecule type" value="Genomic_DNA"/>
</dbReference>
<dbReference type="GO" id="GO:0007035">
    <property type="term" value="P:vacuolar acidification"/>
    <property type="evidence" value="ECO:0007669"/>
    <property type="project" value="TreeGrafter"/>
</dbReference>
<dbReference type="PANTHER" id="PTHR13950:SF9">
    <property type="entry name" value="RABCONNECTIN-3A"/>
    <property type="match status" value="1"/>
</dbReference>
<dbReference type="InterPro" id="IPR022033">
    <property type="entry name" value="Rav1p_C"/>
</dbReference>
<dbReference type="InterPro" id="IPR052208">
    <property type="entry name" value="DmX-like/RAVE_component"/>
</dbReference>
<evidence type="ECO:0000259" key="2">
    <source>
        <dbReference type="Pfam" id="PF12234"/>
    </source>
</evidence>
<evidence type="ECO:0000313" key="4">
    <source>
        <dbReference type="Proteomes" id="UP000076871"/>
    </source>
</evidence>
<gene>
    <name evidence="3" type="ORF">LAESUDRAFT_726560</name>
</gene>
<dbReference type="GO" id="GO:0043291">
    <property type="term" value="C:RAVE complex"/>
    <property type="evidence" value="ECO:0007669"/>
    <property type="project" value="TreeGrafter"/>
</dbReference>
<accession>A0A165E058</accession>
<dbReference type="Gene3D" id="2.130.10.10">
    <property type="entry name" value="YVTN repeat-like/Quinoprotein amine dehydrogenase"/>
    <property type="match status" value="1"/>
</dbReference>
<dbReference type="Pfam" id="PF12234">
    <property type="entry name" value="Rav1p_C"/>
    <property type="match status" value="1"/>
</dbReference>
<dbReference type="GeneID" id="63826086"/>